<dbReference type="InterPro" id="IPR017359">
    <property type="entry name" value="Phi-like"/>
</dbReference>
<gene>
    <name evidence="3" type="primary">LOC115214072</name>
</gene>
<evidence type="ECO:0000313" key="2">
    <source>
        <dbReference type="Proteomes" id="UP000515154"/>
    </source>
</evidence>
<organism evidence="2 3">
    <name type="scientific">Octopus sinensis</name>
    <name type="common">East Asian common octopus</name>
    <dbReference type="NCBI Taxonomy" id="2607531"/>
    <lineage>
        <taxon>Eukaryota</taxon>
        <taxon>Metazoa</taxon>
        <taxon>Spiralia</taxon>
        <taxon>Lophotrochozoa</taxon>
        <taxon>Mollusca</taxon>
        <taxon>Cephalopoda</taxon>
        <taxon>Coleoidea</taxon>
        <taxon>Octopodiformes</taxon>
        <taxon>Octopoda</taxon>
        <taxon>Incirrata</taxon>
        <taxon>Octopodidae</taxon>
        <taxon>Octopus</taxon>
    </lineage>
</organism>
<dbReference type="Proteomes" id="UP000515154">
    <property type="component" value="Linkage group LG7"/>
</dbReference>
<dbReference type="Pfam" id="PF06544">
    <property type="entry name" value="Prp3_C"/>
    <property type="match status" value="1"/>
</dbReference>
<dbReference type="InterPro" id="IPR010541">
    <property type="entry name" value="Prp3_C"/>
</dbReference>
<dbReference type="SMART" id="SM00591">
    <property type="entry name" value="RWD"/>
    <property type="match status" value="1"/>
</dbReference>
<dbReference type="PROSITE" id="PS50908">
    <property type="entry name" value="RWD"/>
    <property type="match status" value="1"/>
</dbReference>
<dbReference type="Gene3D" id="3.10.110.10">
    <property type="entry name" value="Ubiquitin Conjugating Enzyme"/>
    <property type="match status" value="1"/>
</dbReference>
<dbReference type="CDD" id="cd23829">
    <property type="entry name" value="RWD_RWDD2"/>
    <property type="match status" value="1"/>
</dbReference>
<dbReference type="PANTHER" id="PTHR15955:SF8">
    <property type="entry name" value="RWD DOMAIN-CONTAINING PROTEIN 2B-RELATED"/>
    <property type="match status" value="1"/>
</dbReference>
<dbReference type="AlphaFoldDB" id="A0A6P7SLU9"/>
<feature type="domain" description="RWD" evidence="1">
    <location>
        <begin position="40"/>
        <end position="161"/>
    </location>
</feature>
<dbReference type="RefSeq" id="XP_029638978.1">
    <property type="nucleotide sequence ID" value="XM_029783118.2"/>
</dbReference>
<dbReference type="InterPro" id="IPR006575">
    <property type="entry name" value="RWD_dom"/>
</dbReference>
<protein>
    <submittedName>
        <fullName evidence="3">RWD domain-containing protein 2B</fullName>
    </submittedName>
</protein>
<dbReference type="SUPFAM" id="SSF54495">
    <property type="entry name" value="UBC-like"/>
    <property type="match status" value="1"/>
</dbReference>
<dbReference type="InterPro" id="IPR016135">
    <property type="entry name" value="UBQ-conjugating_enzyme/RWD"/>
</dbReference>
<dbReference type="CDD" id="cd24163">
    <property type="entry name" value="RWDD2_C"/>
    <property type="match status" value="1"/>
</dbReference>
<dbReference type="InterPro" id="IPR059181">
    <property type="entry name" value="RWDD2A-B_C"/>
</dbReference>
<sequence>MARNDDKITCGILQEFGTANDETTEDENVDIREMLELQLAEVEMLNSMYPDENEFKLEEPIAVRNIQSFLNGKIKYEYLYSRIGFTVYLQPAPECNLEVVCHLPHEYPTVRPEIFIRSPNMPKENLKELKDATDDYMQTIEAGDICIGIILQWLEENASKYMGKVEEKPKITNDSKVDKLFVRLWIYSHHIFSKFKRRDLIDWGQELKLSGFSMPGKPGVICVEGHSSQVEEFWYRVRRLNWKKIAIKEKEEIDMGDVDVEQFCKFCAFEEKVFDARAGKGREYHMDLGKFYEFLEKKDLGYIFSLYFGVEGKSTSAS</sequence>
<evidence type="ECO:0000313" key="3">
    <source>
        <dbReference type="RefSeq" id="XP_029638978.1"/>
    </source>
</evidence>
<dbReference type="PIRSF" id="PIRSF038021">
    <property type="entry name" value="UCP038021_RWDD2"/>
    <property type="match status" value="1"/>
</dbReference>
<keyword evidence="2" id="KW-1185">Reference proteome</keyword>
<evidence type="ECO:0000259" key="1">
    <source>
        <dbReference type="PROSITE" id="PS50908"/>
    </source>
</evidence>
<dbReference type="PANTHER" id="PTHR15955">
    <property type="entry name" value="RWD DOMAIN CONTAINING PROTEIN 2"/>
    <property type="match status" value="1"/>
</dbReference>
<dbReference type="Pfam" id="PF05773">
    <property type="entry name" value="RWD"/>
    <property type="match status" value="1"/>
</dbReference>
<accession>A0A6P7SLU9</accession>
<name>A0A6P7SLU9_9MOLL</name>
<dbReference type="KEGG" id="osn:115214072"/>
<reference evidence="3" key="1">
    <citation type="submission" date="2025-08" db="UniProtKB">
        <authorList>
            <consortium name="RefSeq"/>
        </authorList>
    </citation>
    <scope>IDENTIFICATION</scope>
</reference>
<proteinExistence type="predicted"/>